<dbReference type="EMBL" id="CAMAPF010000985">
    <property type="protein sequence ID" value="CAH9135143.1"/>
    <property type="molecule type" value="Genomic_DNA"/>
</dbReference>
<gene>
    <name evidence="1" type="ORF">CEPIT_LOCUS34290</name>
</gene>
<comment type="caution">
    <text evidence="1">The sequence shown here is derived from an EMBL/GenBank/DDBJ whole genome shotgun (WGS) entry which is preliminary data.</text>
</comment>
<evidence type="ECO:0000313" key="2">
    <source>
        <dbReference type="Proteomes" id="UP001152523"/>
    </source>
</evidence>
<keyword evidence="2" id="KW-1185">Reference proteome</keyword>
<accession>A0AAV0FI71</accession>
<dbReference type="AlphaFoldDB" id="A0AAV0FI71"/>
<sequence length="108" mass="12267">MLITDQEPQILKTLLFSSPRSAYKKVFMKSDTGVVGFKGRLAKVERYEELIRVPLSSMVQSIRDSLVVTRSGDKMFYVAHIFLCFKIRLNGSNGRTGFKPYCVVSLLL</sequence>
<protein>
    <submittedName>
        <fullName evidence="1">Uncharacterized protein</fullName>
    </submittedName>
</protein>
<evidence type="ECO:0000313" key="1">
    <source>
        <dbReference type="EMBL" id="CAH9135143.1"/>
    </source>
</evidence>
<dbReference type="Proteomes" id="UP001152523">
    <property type="component" value="Unassembled WGS sequence"/>
</dbReference>
<proteinExistence type="predicted"/>
<reference evidence="1" key="1">
    <citation type="submission" date="2022-07" db="EMBL/GenBank/DDBJ databases">
        <authorList>
            <person name="Macas J."/>
            <person name="Novak P."/>
            <person name="Neumann P."/>
        </authorList>
    </citation>
    <scope>NUCLEOTIDE SEQUENCE</scope>
</reference>
<name>A0AAV0FI71_9ASTE</name>
<dbReference type="Gene3D" id="1.20.1180.10">
    <property type="entry name" value="Udp N-acetylglucosamine O-acyltransferase, C-terminal domain"/>
    <property type="match status" value="1"/>
</dbReference>
<organism evidence="1 2">
    <name type="scientific">Cuscuta epithymum</name>
    <dbReference type="NCBI Taxonomy" id="186058"/>
    <lineage>
        <taxon>Eukaryota</taxon>
        <taxon>Viridiplantae</taxon>
        <taxon>Streptophyta</taxon>
        <taxon>Embryophyta</taxon>
        <taxon>Tracheophyta</taxon>
        <taxon>Spermatophyta</taxon>
        <taxon>Magnoliopsida</taxon>
        <taxon>eudicotyledons</taxon>
        <taxon>Gunneridae</taxon>
        <taxon>Pentapetalae</taxon>
        <taxon>asterids</taxon>
        <taxon>lamiids</taxon>
        <taxon>Solanales</taxon>
        <taxon>Convolvulaceae</taxon>
        <taxon>Cuscuteae</taxon>
        <taxon>Cuscuta</taxon>
        <taxon>Cuscuta subgen. Cuscuta</taxon>
    </lineage>
</organism>
<dbReference type="InterPro" id="IPR037157">
    <property type="entry name" value="Acetyltransf_C_sf"/>
</dbReference>